<comment type="caution">
    <text evidence="1">The sequence shown here is derived from an EMBL/GenBank/DDBJ whole genome shotgun (WGS) entry which is preliminary data.</text>
</comment>
<organism evidence="1 2">
    <name type="scientific">Dermacentor silvarum</name>
    <name type="common">Tick</name>
    <dbReference type="NCBI Taxonomy" id="543639"/>
    <lineage>
        <taxon>Eukaryota</taxon>
        <taxon>Metazoa</taxon>
        <taxon>Ecdysozoa</taxon>
        <taxon>Arthropoda</taxon>
        <taxon>Chelicerata</taxon>
        <taxon>Arachnida</taxon>
        <taxon>Acari</taxon>
        <taxon>Parasitiformes</taxon>
        <taxon>Ixodida</taxon>
        <taxon>Ixodoidea</taxon>
        <taxon>Ixodidae</taxon>
        <taxon>Rhipicephalinae</taxon>
        <taxon>Dermacentor</taxon>
    </lineage>
</organism>
<keyword evidence="2" id="KW-1185">Reference proteome</keyword>
<sequence length="204" mass="22901">MASWTPKRALYWDPPGPPEEMPAKRMCLTHPPAPTPAPRMEIADEIPVKRRRVDYLGAPSTDSTMADEIYPSPCGDMPAQLPSGEASGQAPEGMWQLQQCQQTGYPEPQGNCNPPEGFPRAGTSSEGACAGDVRPPVRLDQPMFTYRQVEQICQNIWNERENWIRAEYDRILSVTLAEQHESFVKFTYEQIQKKLQGSAPSYMS</sequence>
<protein>
    <submittedName>
        <fullName evidence="1">Uncharacterized protein</fullName>
    </submittedName>
</protein>
<accession>A0ACB8DSX2</accession>
<evidence type="ECO:0000313" key="1">
    <source>
        <dbReference type="EMBL" id="KAH7977542.1"/>
    </source>
</evidence>
<gene>
    <name evidence="1" type="ORF">HPB49_002220</name>
</gene>
<dbReference type="EMBL" id="CM023470">
    <property type="protein sequence ID" value="KAH7977542.1"/>
    <property type="molecule type" value="Genomic_DNA"/>
</dbReference>
<dbReference type="Proteomes" id="UP000821865">
    <property type="component" value="Chromosome 1"/>
</dbReference>
<evidence type="ECO:0000313" key="2">
    <source>
        <dbReference type="Proteomes" id="UP000821865"/>
    </source>
</evidence>
<proteinExistence type="predicted"/>
<name>A0ACB8DSX2_DERSI</name>
<reference evidence="1" key="1">
    <citation type="submission" date="2020-05" db="EMBL/GenBank/DDBJ databases">
        <title>Large-scale comparative analyses of tick genomes elucidate their genetic diversity and vector capacities.</title>
        <authorList>
            <person name="Jia N."/>
            <person name="Wang J."/>
            <person name="Shi W."/>
            <person name="Du L."/>
            <person name="Sun Y."/>
            <person name="Zhan W."/>
            <person name="Jiang J."/>
            <person name="Wang Q."/>
            <person name="Zhang B."/>
            <person name="Ji P."/>
            <person name="Sakyi L.B."/>
            <person name="Cui X."/>
            <person name="Yuan T."/>
            <person name="Jiang B."/>
            <person name="Yang W."/>
            <person name="Lam T.T.-Y."/>
            <person name="Chang Q."/>
            <person name="Ding S."/>
            <person name="Wang X."/>
            <person name="Zhu J."/>
            <person name="Ruan X."/>
            <person name="Zhao L."/>
            <person name="Wei J."/>
            <person name="Que T."/>
            <person name="Du C."/>
            <person name="Cheng J."/>
            <person name="Dai P."/>
            <person name="Han X."/>
            <person name="Huang E."/>
            <person name="Gao Y."/>
            <person name="Liu J."/>
            <person name="Shao H."/>
            <person name="Ye R."/>
            <person name="Li L."/>
            <person name="Wei W."/>
            <person name="Wang X."/>
            <person name="Wang C."/>
            <person name="Yang T."/>
            <person name="Huo Q."/>
            <person name="Li W."/>
            <person name="Guo W."/>
            <person name="Chen H."/>
            <person name="Zhou L."/>
            <person name="Ni X."/>
            <person name="Tian J."/>
            <person name="Zhou Y."/>
            <person name="Sheng Y."/>
            <person name="Liu T."/>
            <person name="Pan Y."/>
            <person name="Xia L."/>
            <person name="Li J."/>
            <person name="Zhao F."/>
            <person name="Cao W."/>
        </authorList>
    </citation>
    <scope>NUCLEOTIDE SEQUENCE</scope>
    <source>
        <strain evidence="1">Dsil-2018</strain>
    </source>
</reference>